<dbReference type="EMBL" id="OZ021743">
    <property type="protein sequence ID" value="CAK9330044.1"/>
    <property type="molecule type" value="Genomic_DNA"/>
</dbReference>
<proteinExistence type="predicted"/>
<dbReference type="PANTHER" id="PTHR33914:SF15">
    <property type="entry name" value="PROTEIN WAVE"/>
    <property type="match status" value="1"/>
</dbReference>
<sequence>MRKSRSMEKNKLKVDIESFKRRNYVIEESDDGPSESEASGDRTSRYSSNSSMDDELPELVFFLQETNYEFVKDICIDKAVTSREKCFKENCFTENGHVPCTVKHNTGESDDESTEKSEDLESSISSIESTQTLEKDFFNKVNEKQKVHSDAIDEIPSDVPTKKSVPKLFLDRKVTGKKAAASSTNSIAISLIKILEQGSIFRNPSLSQSTIESGSSNWTQGCGHCVDCGSTSMAEDYTPENETGLYCSHCGFVYQREDGSSAADPTLNSLGSPSLSSYFSSSSLRSNNSASSSHSFAFPILPTEWNGSPERMVKADPLQTRRRQLWSLCFPCCNF</sequence>
<reference evidence="2 3" key="1">
    <citation type="submission" date="2024-03" db="EMBL/GenBank/DDBJ databases">
        <authorList>
            <person name="Gkanogiannis A."/>
            <person name="Becerra Lopez-Lavalle L."/>
        </authorList>
    </citation>
    <scope>NUCLEOTIDE SEQUENCE [LARGE SCALE GENOMIC DNA]</scope>
</reference>
<accession>A0ABP0ZBA2</accession>
<keyword evidence="3" id="KW-1185">Reference proteome</keyword>
<dbReference type="Proteomes" id="UP001642487">
    <property type="component" value="Chromosome 9"/>
</dbReference>
<dbReference type="InterPro" id="IPR040378">
    <property type="entry name" value="BASL"/>
</dbReference>
<protein>
    <recommendedName>
        <fullName evidence="4">GATA-type domain-containing protein</fullName>
    </recommendedName>
</protein>
<feature type="region of interest" description="Disordered" evidence="1">
    <location>
        <begin position="23"/>
        <end position="52"/>
    </location>
</feature>
<organism evidence="2 3">
    <name type="scientific">Citrullus colocynthis</name>
    <name type="common">colocynth</name>
    <dbReference type="NCBI Taxonomy" id="252529"/>
    <lineage>
        <taxon>Eukaryota</taxon>
        <taxon>Viridiplantae</taxon>
        <taxon>Streptophyta</taxon>
        <taxon>Embryophyta</taxon>
        <taxon>Tracheophyta</taxon>
        <taxon>Spermatophyta</taxon>
        <taxon>Magnoliopsida</taxon>
        <taxon>eudicotyledons</taxon>
        <taxon>Gunneridae</taxon>
        <taxon>Pentapetalae</taxon>
        <taxon>rosids</taxon>
        <taxon>fabids</taxon>
        <taxon>Cucurbitales</taxon>
        <taxon>Cucurbitaceae</taxon>
        <taxon>Benincaseae</taxon>
        <taxon>Citrullus</taxon>
    </lineage>
</organism>
<evidence type="ECO:0008006" key="4">
    <source>
        <dbReference type="Google" id="ProtNLM"/>
    </source>
</evidence>
<evidence type="ECO:0000313" key="2">
    <source>
        <dbReference type="EMBL" id="CAK9330044.1"/>
    </source>
</evidence>
<evidence type="ECO:0000256" key="1">
    <source>
        <dbReference type="SAM" id="MobiDB-lite"/>
    </source>
</evidence>
<feature type="region of interest" description="Disordered" evidence="1">
    <location>
        <begin position="100"/>
        <end position="126"/>
    </location>
</feature>
<evidence type="ECO:0000313" key="3">
    <source>
        <dbReference type="Proteomes" id="UP001642487"/>
    </source>
</evidence>
<gene>
    <name evidence="2" type="ORF">CITCOLO1_LOCUS22527</name>
</gene>
<dbReference type="PANTHER" id="PTHR33914">
    <property type="entry name" value="18S PRE-RIBOSOMAL ASSEMBLY PROTEIN GAR2-LIKE PROTEIN"/>
    <property type="match status" value="1"/>
</dbReference>
<name>A0ABP0ZBA2_9ROSI</name>